<feature type="transmembrane region" description="Helical" evidence="1">
    <location>
        <begin position="35"/>
        <end position="53"/>
    </location>
</feature>
<dbReference type="AlphaFoldDB" id="W9SRN8"/>
<name>W9SRN8_9ROSA</name>
<dbReference type="Proteomes" id="UP000030645">
    <property type="component" value="Unassembled WGS sequence"/>
</dbReference>
<keyword evidence="1" id="KW-0472">Membrane</keyword>
<sequence>MINVSHHLLAYWKIFEAAILSELIGSGKASDKLLILHYPFLGLGVLAMLRGLLPQSRKTASTVGKGPALTGPALARKKRARKCWENFPNT</sequence>
<protein>
    <submittedName>
        <fullName evidence="2">Uncharacterized protein</fullName>
    </submittedName>
</protein>
<proteinExistence type="predicted"/>
<keyword evidence="1" id="KW-0812">Transmembrane</keyword>
<evidence type="ECO:0000313" key="2">
    <source>
        <dbReference type="EMBL" id="EXC23119.1"/>
    </source>
</evidence>
<evidence type="ECO:0000256" key="1">
    <source>
        <dbReference type="SAM" id="Phobius"/>
    </source>
</evidence>
<organism evidence="2 3">
    <name type="scientific">Morus notabilis</name>
    <dbReference type="NCBI Taxonomy" id="981085"/>
    <lineage>
        <taxon>Eukaryota</taxon>
        <taxon>Viridiplantae</taxon>
        <taxon>Streptophyta</taxon>
        <taxon>Embryophyta</taxon>
        <taxon>Tracheophyta</taxon>
        <taxon>Spermatophyta</taxon>
        <taxon>Magnoliopsida</taxon>
        <taxon>eudicotyledons</taxon>
        <taxon>Gunneridae</taxon>
        <taxon>Pentapetalae</taxon>
        <taxon>rosids</taxon>
        <taxon>fabids</taxon>
        <taxon>Rosales</taxon>
        <taxon>Moraceae</taxon>
        <taxon>Moreae</taxon>
        <taxon>Morus</taxon>
    </lineage>
</organism>
<evidence type="ECO:0000313" key="3">
    <source>
        <dbReference type="Proteomes" id="UP000030645"/>
    </source>
</evidence>
<keyword evidence="3" id="KW-1185">Reference proteome</keyword>
<accession>W9SRN8</accession>
<keyword evidence="1" id="KW-1133">Transmembrane helix</keyword>
<gene>
    <name evidence="2" type="ORF">L484_018250</name>
</gene>
<reference evidence="3" key="1">
    <citation type="submission" date="2013-01" db="EMBL/GenBank/DDBJ databases">
        <title>Draft Genome Sequence of a Mulberry Tree, Morus notabilis C.K. Schneid.</title>
        <authorList>
            <person name="He N."/>
            <person name="Zhao S."/>
        </authorList>
    </citation>
    <scope>NUCLEOTIDE SEQUENCE</scope>
</reference>
<dbReference type="STRING" id="981085.W9SRN8"/>
<dbReference type="EMBL" id="KE345991">
    <property type="protein sequence ID" value="EXC23119.1"/>
    <property type="molecule type" value="Genomic_DNA"/>
</dbReference>